<feature type="domain" description="Aminoacyl-transfer RNA synthetases class-II family profile" evidence="11">
    <location>
        <begin position="447"/>
        <end position="793"/>
    </location>
</feature>
<dbReference type="Pfam" id="PF00221">
    <property type="entry name" value="Lyase_aromatic"/>
    <property type="match status" value="1"/>
</dbReference>
<dbReference type="GeneID" id="120268869"/>
<dbReference type="GO" id="GO:0032543">
    <property type="term" value="P:mitochondrial translation"/>
    <property type="evidence" value="ECO:0007669"/>
    <property type="project" value="TreeGrafter"/>
</dbReference>
<organism evidence="12 13">
    <name type="scientific">Dioscorea cayennensis subsp. rotundata</name>
    <name type="common">White Guinea yam</name>
    <name type="synonym">Dioscorea rotundata</name>
    <dbReference type="NCBI Taxonomy" id="55577"/>
    <lineage>
        <taxon>Eukaryota</taxon>
        <taxon>Viridiplantae</taxon>
        <taxon>Streptophyta</taxon>
        <taxon>Embryophyta</taxon>
        <taxon>Tracheophyta</taxon>
        <taxon>Spermatophyta</taxon>
        <taxon>Magnoliopsida</taxon>
        <taxon>Liliopsida</taxon>
        <taxon>Dioscoreales</taxon>
        <taxon>Dioscoreaceae</taxon>
        <taxon>Dioscorea</taxon>
    </lineage>
</organism>
<dbReference type="PROSITE" id="PS50862">
    <property type="entry name" value="AA_TRNA_LIGASE_II"/>
    <property type="match status" value="1"/>
</dbReference>
<keyword evidence="6" id="KW-0067">ATP-binding</keyword>
<dbReference type="Gene3D" id="1.20.200.10">
    <property type="entry name" value="Fumarase/aspartase (Central domain)"/>
    <property type="match status" value="1"/>
</dbReference>
<dbReference type="CDD" id="cd00773">
    <property type="entry name" value="HisRS-like_core"/>
    <property type="match status" value="1"/>
</dbReference>
<evidence type="ECO:0000256" key="7">
    <source>
        <dbReference type="ARBA" id="ARBA00022917"/>
    </source>
</evidence>
<dbReference type="PANTHER" id="PTHR11476:SF7">
    <property type="entry name" value="HISTIDINE--TRNA LIGASE"/>
    <property type="match status" value="1"/>
</dbReference>
<dbReference type="GO" id="GO:0005829">
    <property type="term" value="C:cytosol"/>
    <property type="evidence" value="ECO:0007669"/>
    <property type="project" value="TreeGrafter"/>
</dbReference>
<keyword evidence="7" id="KW-0648">Protein biosynthesis</keyword>
<reference evidence="13" key="1">
    <citation type="submission" date="2025-08" db="UniProtKB">
        <authorList>
            <consortium name="RefSeq"/>
        </authorList>
    </citation>
    <scope>IDENTIFICATION</scope>
</reference>
<dbReference type="InterPro" id="IPR033656">
    <property type="entry name" value="HisRS_anticodon"/>
</dbReference>
<evidence type="ECO:0000256" key="6">
    <source>
        <dbReference type="ARBA" id="ARBA00022840"/>
    </source>
</evidence>
<dbReference type="InterPro" id="IPR041715">
    <property type="entry name" value="HisRS-like_core"/>
</dbReference>
<dbReference type="AlphaFoldDB" id="A0AB40C0S1"/>
<keyword evidence="8" id="KW-0030">Aminoacyl-tRNA synthetase</keyword>
<dbReference type="GO" id="GO:0006427">
    <property type="term" value="P:histidyl-tRNA aminoacylation"/>
    <property type="evidence" value="ECO:0007669"/>
    <property type="project" value="InterPro"/>
</dbReference>
<gene>
    <name evidence="13" type="primary">LOC120268869</name>
</gene>
<sequence length="920" mass="101018">MAPPPRERSTVFVGGKGSSFSAAAVYAVSRGLSKVAIDPAVLEKLSQLKKYPLKPLPYACVVHGSFLTFDESRAALSVLLNKFIVCESPVRPVIPLLIQETLDHAAGFETLDFGSSLGFLTSLCRLNGKKLDEIGVTADEIGMIENSCAASIAICAILDCCASDLVRVSDAVAALSSEVVRADVGLFDLSVSGDGFSMKDETDVAADMKVFLFGSKLAGKVDSAPFSDIPAVHGSFREAIRLLHGRTRIELNASIKGKKVLVSGINGKEKAFVASVLPLAMAIQSMSEASYGRAELVVASIVGEDLRSKVGDVFQKECPFIDALRNDFNSITSASSTGSNCVLVLHRVYDMLIKFREILAWESALALLAIEVDESVEKTPVVSLESSKGEKKSEKKKKKTLGKGTSIVRQLLKDRLSPDASVENVMNLVRVVHDLAGSFDPKDSELDTLLRKLKEIVESNEVRRLPKIPKGTRDFGKEQMAIRERAFSVIVGVFKKHGAVALDTPVFELRETLMGKYGEDSKLIYDLADQGGELCSLRYDLTVPFARYLAMNNISALKRYQIAKVYRRDNPSKGRYREFYQCDFDIAGQYEPMEPDFEVVRVLTELLNELSIGDYEIKLNHRKLLDGMLEICGVPSEKFRTVCSSIDKLDKQTFEHVKKELVVDKGLTSETAERIGAFVKKRGRPLEILSELTSDGSQFLGNSASIVALDELKILCTALDKSKCLNKVVFDLSLARGLDYYTGVIFEAVFKGTTQVGSIAAGGRYDNLVGMFSGKVVPAVGVSLGIERVFTIMEQLEKDRNQVIRATETQVLVAILGKDLTLAAELVSELWDAKIKAEFGLTKRVMNHITRAKQSGIPWMVIVGESELQGGVVKLKNIEASEEEVIRRDVIVEELQRRLGMYSKPNHSETGLNFRLADIK</sequence>
<protein>
    <recommendedName>
        <fullName evidence="3">Histidine--tRNA ligase, cytoplasmic</fullName>
        <ecNumber evidence="2">6.1.1.21</ecNumber>
    </recommendedName>
    <alternativeName>
        <fullName evidence="9">Histidyl-tRNA synthetase</fullName>
    </alternativeName>
</protein>
<evidence type="ECO:0000313" key="12">
    <source>
        <dbReference type="Proteomes" id="UP001515500"/>
    </source>
</evidence>
<name>A0AB40C0S1_DIOCR</name>
<evidence type="ECO:0000256" key="9">
    <source>
        <dbReference type="ARBA" id="ARBA00030619"/>
    </source>
</evidence>
<dbReference type="FunFam" id="3.30.930.10:FF:000061">
    <property type="entry name" value="Histidine--tRNA ligase, cytoplasmic"/>
    <property type="match status" value="1"/>
</dbReference>
<proteinExistence type="inferred from homology"/>
<dbReference type="NCBIfam" id="TIGR00442">
    <property type="entry name" value="hisS"/>
    <property type="match status" value="1"/>
</dbReference>
<dbReference type="EC" id="6.1.1.21" evidence="2"/>
<dbReference type="SUPFAM" id="SSF52954">
    <property type="entry name" value="Class II aaRS ABD-related"/>
    <property type="match status" value="1"/>
</dbReference>
<dbReference type="Pfam" id="PF13393">
    <property type="entry name" value="tRNA-synt_His"/>
    <property type="match status" value="1"/>
</dbReference>
<dbReference type="PANTHER" id="PTHR11476">
    <property type="entry name" value="HISTIDYL-TRNA SYNTHETASE"/>
    <property type="match status" value="1"/>
</dbReference>
<dbReference type="HAMAP" id="MF_00127">
    <property type="entry name" value="His_tRNA_synth"/>
    <property type="match status" value="1"/>
</dbReference>
<dbReference type="InterPro" id="IPR036621">
    <property type="entry name" value="Anticodon-bd_dom_sf"/>
</dbReference>
<evidence type="ECO:0000256" key="2">
    <source>
        <dbReference type="ARBA" id="ARBA00012815"/>
    </source>
</evidence>
<evidence type="ECO:0000256" key="5">
    <source>
        <dbReference type="ARBA" id="ARBA00022741"/>
    </source>
</evidence>
<dbReference type="GO" id="GO:0005739">
    <property type="term" value="C:mitochondrion"/>
    <property type="evidence" value="ECO:0007669"/>
    <property type="project" value="TreeGrafter"/>
</dbReference>
<dbReference type="InterPro" id="IPR008948">
    <property type="entry name" value="L-Aspartase-like"/>
</dbReference>
<evidence type="ECO:0000313" key="13">
    <source>
        <dbReference type="RefSeq" id="XP_039132063.1"/>
    </source>
</evidence>
<keyword evidence="4" id="KW-0436">Ligase</keyword>
<dbReference type="InterPro" id="IPR004154">
    <property type="entry name" value="Anticodon-bd"/>
</dbReference>
<dbReference type="CDD" id="cd00859">
    <property type="entry name" value="HisRS_anticodon"/>
    <property type="match status" value="1"/>
</dbReference>
<dbReference type="GO" id="GO:0004821">
    <property type="term" value="F:histidine-tRNA ligase activity"/>
    <property type="evidence" value="ECO:0007669"/>
    <property type="project" value="UniProtKB-EC"/>
</dbReference>
<dbReference type="GO" id="GO:0005524">
    <property type="term" value="F:ATP binding"/>
    <property type="evidence" value="ECO:0007669"/>
    <property type="project" value="UniProtKB-KW"/>
</dbReference>
<evidence type="ECO:0000256" key="1">
    <source>
        <dbReference type="ARBA" id="ARBA00008226"/>
    </source>
</evidence>
<dbReference type="SUPFAM" id="SSF48557">
    <property type="entry name" value="L-aspartase-like"/>
    <property type="match status" value="1"/>
</dbReference>
<dbReference type="Gene3D" id="3.30.930.10">
    <property type="entry name" value="Bira Bifunctional Protein, Domain 2"/>
    <property type="match status" value="1"/>
</dbReference>
<dbReference type="GO" id="GO:0003723">
    <property type="term" value="F:RNA binding"/>
    <property type="evidence" value="ECO:0007669"/>
    <property type="project" value="TreeGrafter"/>
</dbReference>
<dbReference type="Pfam" id="PF03129">
    <property type="entry name" value="HGTP_anticodon"/>
    <property type="match status" value="1"/>
</dbReference>
<evidence type="ECO:0000259" key="11">
    <source>
        <dbReference type="PROSITE" id="PS50862"/>
    </source>
</evidence>
<dbReference type="FunFam" id="3.40.50.800:FF:000012">
    <property type="entry name" value="Histidine--tRNA ligase, cytoplasmic"/>
    <property type="match status" value="1"/>
</dbReference>
<keyword evidence="5" id="KW-0547">Nucleotide-binding</keyword>
<evidence type="ECO:0000256" key="3">
    <source>
        <dbReference type="ARBA" id="ARBA00015302"/>
    </source>
</evidence>
<comment type="similarity">
    <text evidence="1">Belongs to the class-II aminoacyl-tRNA synthetase family.</text>
</comment>
<dbReference type="Proteomes" id="UP001515500">
    <property type="component" value="Chromosome 9"/>
</dbReference>
<dbReference type="InterPro" id="IPR001106">
    <property type="entry name" value="Aromatic_Lyase"/>
</dbReference>
<dbReference type="RefSeq" id="XP_039132063.1">
    <property type="nucleotide sequence ID" value="XM_039276129.1"/>
</dbReference>
<keyword evidence="12" id="KW-1185">Reference proteome</keyword>
<evidence type="ECO:0000256" key="8">
    <source>
        <dbReference type="ARBA" id="ARBA00023146"/>
    </source>
</evidence>
<dbReference type="InterPro" id="IPR015807">
    <property type="entry name" value="His-tRNA-ligase"/>
</dbReference>
<accession>A0AB40C0S1</accession>
<dbReference type="SUPFAM" id="SSF55681">
    <property type="entry name" value="Class II aaRS and biotin synthetases"/>
    <property type="match status" value="1"/>
</dbReference>
<dbReference type="InterPro" id="IPR006195">
    <property type="entry name" value="aa-tRNA-synth_II"/>
</dbReference>
<comment type="catalytic activity">
    <reaction evidence="10">
        <text>tRNA(His) + L-histidine + ATP = L-histidyl-tRNA(His) + AMP + diphosphate + H(+)</text>
        <dbReference type="Rhea" id="RHEA:17313"/>
        <dbReference type="Rhea" id="RHEA-COMP:9665"/>
        <dbReference type="Rhea" id="RHEA-COMP:9689"/>
        <dbReference type="ChEBI" id="CHEBI:15378"/>
        <dbReference type="ChEBI" id="CHEBI:30616"/>
        <dbReference type="ChEBI" id="CHEBI:33019"/>
        <dbReference type="ChEBI" id="CHEBI:57595"/>
        <dbReference type="ChEBI" id="CHEBI:78442"/>
        <dbReference type="ChEBI" id="CHEBI:78527"/>
        <dbReference type="ChEBI" id="CHEBI:456215"/>
        <dbReference type="EC" id="6.1.1.21"/>
    </reaction>
</comment>
<dbReference type="InterPro" id="IPR045864">
    <property type="entry name" value="aa-tRNA-synth_II/BPL/LPL"/>
</dbReference>
<evidence type="ECO:0000256" key="10">
    <source>
        <dbReference type="ARBA" id="ARBA00047639"/>
    </source>
</evidence>
<evidence type="ECO:0000256" key="4">
    <source>
        <dbReference type="ARBA" id="ARBA00022598"/>
    </source>
</evidence>
<dbReference type="Gene3D" id="3.40.50.800">
    <property type="entry name" value="Anticodon-binding domain"/>
    <property type="match status" value="1"/>
</dbReference>